<evidence type="ECO:0000256" key="12">
    <source>
        <dbReference type="ARBA" id="ARBA00022984"/>
    </source>
</evidence>
<evidence type="ECO:0000256" key="4">
    <source>
        <dbReference type="ARBA" id="ARBA00007739"/>
    </source>
</evidence>
<dbReference type="GO" id="GO:0030288">
    <property type="term" value="C:outer membrane-bounded periplasmic space"/>
    <property type="evidence" value="ECO:0007669"/>
    <property type="project" value="TreeGrafter"/>
</dbReference>
<comment type="similarity">
    <text evidence="4">In the N-terminal section; belongs to the glycosyltransferase 51 family.</text>
</comment>
<evidence type="ECO:0000256" key="17">
    <source>
        <dbReference type="ARBA" id="ARBA00044770"/>
    </source>
</evidence>
<dbReference type="SUPFAM" id="SSF56601">
    <property type="entry name" value="beta-lactamase/transpeptidase-like"/>
    <property type="match status" value="1"/>
</dbReference>
<organism evidence="22 23">
    <name type="scientific">Spirochaeta isovalerica</name>
    <dbReference type="NCBI Taxonomy" id="150"/>
    <lineage>
        <taxon>Bacteria</taxon>
        <taxon>Pseudomonadati</taxon>
        <taxon>Spirochaetota</taxon>
        <taxon>Spirochaetia</taxon>
        <taxon>Spirochaetales</taxon>
        <taxon>Spirochaetaceae</taxon>
        <taxon>Spirochaeta</taxon>
    </lineage>
</organism>
<dbReference type="GO" id="GO:0004180">
    <property type="term" value="F:carboxypeptidase activity"/>
    <property type="evidence" value="ECO:0007669"/>
    <property type="project" value="UniProtKB-KW"/>
</dbReference>
<keyword evidence="14 19" id="KW-0472">Membrane</keyword>
<dbReference type="GO" id="GO:0071555">
    <property type="term" value="P:cell wall organization"/>
    <property type="evidence" value="ECO:0007669"/>
    <property type="project" value="UniProtKB-KW"/>
</dbReference>
<keyword evidence="15" id="KW-0511">Multifunctional enzyme</keyword>
<dbReference type="InterPro" id="IPR036950">
    <property type="entry name" value="PBP_transglycosylase"/>
</dbReference>
<comment type="subcellular location">
    <subcellularLocation>
        <location evidence="1">Membrane</location>
    </subcellularLocation>
</comment>
<name>A0A841R5B5_9SPIO</name>
<comment type="pathway">
    <text evidence="2">Cell wall biogenesis; peptidoglycan biosynthesis.</text>
</comment>
<dbReference type="InterPro" id="IPR001460">
    <property type="entry name" value="PCN-bd_Tpept"/>
</dbReference>
<dbReference type="InterPro" id="IPR012338">
    <property type="entry name" value="Beta-lactam/transpept-like"/>
</dbReference>
<keyword evidence="6" id="KW-0645">Protease</keyword>
<evidence type="ECO:0000256" key="2">
    <source>
        <dbReference type="ARBA" id="ARBA00004752"/>
    </source>
</evidence>
<comment type="caution">
    <text evidence="22">The sequence shown here is derived from an EMBL/GenBank/DDBJ whole genome shotgun (WGS) entry which is preliminary data.</text>
</comment>
<evidence type="ECO:0000313" key="22">
    <source>
        <dbReference type="EMBL" id="MBB6479055.1"/>
    </source>
</evidence>
<evidence type="ECO:0000256" key="8">
    <source>
        <dbReference type="ARBA" id="ARBA00022679"/>
    </source>
</evidence>
<evidence type="ECO:0000256" key="1">
    <source>
        <dbReference type="ARBA" id="ARBA00004370"/>
    </source>
</evidence>
<keyword evidence="7 22" id="KW-0328">Glycosyltransferase</keyword>
<keyword evidence="16" id="KW-0961">Cell wall biogenesis/degradation</keyword>
<evidence type="ECO:0000256" key="14">
    <source>
        <dbReference type="ARBA" id="ARBA00023136"/>
    </source>
</evidence>
<dbReference type="GO" id="GO:0009252">
    <property type="term" value="P:peptidoglycan biosynthetic process"/>
    <property type="evidence" value="ECO:0007669"/>
    <property type="project" value="UniProtKB-KW"/>
</dbReference>
<dbReference type="Gene3D" id="3.40.710.10">
    <property type="entry name" value="DD-peptidase/beta-lactamase superfamily"/>
    <property type="match status" value="2"/>
</dbReference>
<proteinExistence type="inferred from homology"/>
<dbReference type="Proteomes" id="UP000587760">
    <property type="component" value="Unassembled WGS sequence"/>
</dbReference>
<comment type="similarity">
    <text evidence="3">In the C-terminal section; belongs to the transpeptidase family.</text>
</comment>
<evidence type="ECO:0000256" key="15">
    <source>
        <dbReference type="ARBA" id="ARBA00023268"/>
    </source>
</evidence>
<dbReference type="PANTHER" id="PTHR32282">
    <property type="entry name" value="BINDING PROTEIN TRANSPEPTIDASE, PUTATIVE-RELATED"/>
    <property type="match status" value="1"/>
</dbReference>
<dbReference type="InterPro" id="IPR050396">
    <property type="entry name" value="Glycosyltr_51/Transpeptidase"/>
</dbReference>
<evidence type="ECO:0000256" key="3">
    <source>
        <dbReference type="ARBA" id="ARBA00007090"/>
    </source>
</evidence>
<dbReference type="EC" id="2.4.99.28" evidence="17"/>
<protein>
    <recommendedName>
        <fullName evidence="17">peptidoglycan glycosyltransferase</fullName>
        <ecNumber evidence="17">2.4.99.28</ecNumber>
    </recommendedName>
</protein>
<evidence type="ECO:0000259" key="21">
    <source>
        <dbReference type="Pfam" id="PF00912"/>
    </source>
</evidence>
<dbReference type="SUPFAM" id="SSF53955">
    <property type="entry name" value="Lysozyme-like"/>
    <property type="match status" value="1"/>
</dbReference>
<evidence type="ECO:0000259" key="20">
    <source>
        <dbReference type="Pfam" id="PF00905"/>
    </source>
</evidence>
<dbReference type="Pfam" id="PF00912">
    <property type="entry name" value="Transgly"/>
    <property type="match status" value="1"/>
</dbReference>
<dbReference type="RefSeq" id="WP_184743793.1">
    <property type="nucleotide sequence ID" value="NZ_JACHGJ010000001.1"/>
</dbReference>
<dbReference type="GO" id="GO:0008955">
    <property type="term" value="F:peptidoglycan glycosyltransferase activity"/>
    <property type="evidence" value="ECO:0007669"/>
    <property type="project" value="UniProtKB-EC"/>
</dbReference>
<dbReference type="GO" id="GO:0008658">
    <property type="term" value="F:penicillin binding"/>
    <property type="evidence" value="ECO:0007669"/>
    <property type="project" value="InterPro"/>
</dbReference>
<dbReference type="InterPro" id="IPR023346">
    <property type="entry name" value="Lysozyme-like_dom_sf"/>
</dbReference>
<evidence type="ECO:0000256" key="9">
    <source>
        <dbReference type="ARBA" id="ARBA00022692"/>
    </source>
</evidence>
<sequence length="840" mass="94301">MNFTGSRKIILIALLSMMGVVSAGLGISLGFALAITRNTINTENFGVYQPAMPSQLLDINGNLITELFGDEKRDVVSITELPKSLMKALITREDSAFFHHNGFNIVGFSRALYNNVFGSYTSGGSTLTQQVAGHLYADRRDKSVTRKIRELWWAWQLERQLSKYEILEIYLNKMDLGHGVSGVEAGSQYFFQHPASENTIAENVMLVIQYALPGLYSPIRQPERAKVQQRNILNQVVKNGYVTQEEADNSFILFWDNWDWSRDNIATAFFDREDQAPWFSEYVRGELDNMLYGTQDMLRDGYTVHTTLNLDYQKDADEIIERNLQNWNRIYKSRRGTRMDYVDEEFVPIFDMLSLAFNIDSIRVAGSQDIKNAENLYEEQIVPTLDIVSQMFGLDGVKSVVDFSYDKIDSQLDKSSIETALITLDNETGYILAMIGGSKFERGNQLNRALQGSLQPGSTFKPVFYSYAISSGLFTTASRIFDGPTVFTSPDGQPYTPLNYRGEWMGNVLLRTALANSMNVPSIKIMEGIGFDAAIERASRLYGMTDPVQISETFPRVFPLALGVIAIAPVHTARAYATFANQGRAVEPIAIRYVLDRDGNVISNPEKELREKQKEMGDERQILSPQAAYIMTNLMETTVKSGTLRWRSHEVGGYDGMPMAGKTGTTQNWEDAWAAGFSPYYTTVIWAGFDKKGVSLGTELTGSTATGVAWAQYMKAIHQGLPLKDFYKPETGIVEVEVDADTGLLPSEYSEDTITEVFIAGTEPKVVETYHENRAYRNTFYSDKMLTTISYESYDAGLDLTIDDPFANNDYVLEGLDIDLDFLNDTGSDTEEDSENSLLD</sequence>
<feature type="transmembrane region" description="Helical" evidence="19">
    <location>
        <begin position="12"/>
        <end position="35"/>
    </location>
</feature>
<comment type="catalytic activity">
    <reaction evidence="18">
        <text>[GlcNAc-(1-&gt;4)-Mur2Ac(oyl-L-Ala-gamma-D-Glu-L-Lys-D-Ala-D-Ala)](n)-di-trans,octa-cis-undecaprenyl diphosphate + beta-D-GlcNAc-(1-&gt;4)-Mur2Ac(oyl-L-Ala-gamma-D-Glu-L-Lys-D-Ala-D-Ala)-di-trans,octa-cis-undecaprenyl diphosphate = [GlcNAc-(1-&gt;4)-Mur2Ac(oyl-L-Ala-gamma-D-Glu-L-Lys-D-Ala-D-Ala)](n+1)-di-trans,octa-cis-undecaprenyl diphosphate + di-trans,octa-cis-undecaprenyl diphosphate + H(+)</text>
        <dbReference type="Rhea" id="RHEA:23708"/>
        <dbReference type="Rhea" id="RHEA-COMP:9602"/>
        <dbReference type="Rhea" id="RHEA-COMP:9603"/>
        <dbReference type="ChEBI" id="CHEBI:15378"/>
        <dbReference type="ChEBI" id="CHEBI:58405"/>
        <dbReference type="ChEBI" id="CHEBI:60033"/>
        <dbReference type="ChEBI" id="CHEBI:78435"/>
        <dbReference type="EC" id="2.4.99.28"/>
    </reaction>
</comment>
<dbReference type="AlphaFoldDB" id="A0A841R5B5"/>
<evidence type="ECO:0000256" key="16">
    <source>
        <dbReference type="ARBA" id="ARBA00023316"/>
    </source>
</evidence>
<accession>A0A841R5B5</accession>
<dbReference type="PANTHER" id="PTHR32282:SF27">
    <property type="entry name" value="PENICILLIN-BINDING PROTEIN 1A"/>
    <property type="match status" value="1"/>
</dbReference>
<evidence type="ECO:0000256" key="10">
    <source>
        <dbReference type="ARBA" id="ARBA00022801"/>
    </source>
</evidence>
<keyword evidence="10 22" id="KW-0378">Hydrolase</keyword>
<dbReference type="EMBL" id="JACHGJ010000001">
    <property type="protein sequence ID" value="MBB6479055.1"/>
    <property type="molecule type" value="Genomic_DNA"/>
</dbReference>
<dbReference type="GO" id="GO:0006508">
    <property type="term" value="P:proteolysis"/>
    <property type="evidence" value="ECO:0007669"/>
    <property type="project" value="UniProtKB-KW"/>
</dbReference>
<evidence type="ECO:0000256" key="11">
    <source>
        <dbReference type="ARBA" id="ARBA00022960"/>
    </source>
</evidence>
<dbReference type="InterPro" id="IPR001264">
    <property type="entry name" value="Glyco_trans_51"/>
</dbReference>
<keyword evidence="23" id="KW-1185">Reference proteome</keyword>
<evidence type="ECO:0000256" key="6">
    <source>
        <dbReference type="ARBA" id="ARBA00022670"/>
    </source>
</evidence>
<dbReference type="GO" id="GO:0008360">
    <property type="term" value="P:regulation of cell shape"/>
    <property type="evidence" value="ECO:0007669"/>
    <property type="project" value="UniProtKB-KW"/>
</dbReference>
<dbReference type="Gene3D" id="1.10.3810.10">
    <property type="entry name" value="Biosynthetic peptidoglycan transglycosylase-like"/>
    <property type="match status" value="1"/>
</dbReference>
<keyword evidence="11" id="KW-0133">Cell shape</keyword>
<keyword evidence="12" id="KW-0573">Peptidoglycan synthesis</keyword>
<evidence type="ECO:0000256" key="13">
    <source>
        <dbReference type="ARBA" id="ARBA00022989"/>
    </source>
</evidence>
<keyword evidence="8 22" id="KW-0808">Transferase</keyword>
<evidence type="ECO:0000256" key="7">
    <source>
        <dbReference type="ARBA" id="ARBA00022676"/>
    </source>
</evidence>
<evidence type="ECO:0000256" key="5">
    <source>
        <dbReference type="ARBA" id="ARBA00022645"/>
    </source>
</evidence>
<evidence type="ECO:0000313" key="23">
    <source>
        <dbReference type="Proteomes" id="UP000587760"/>
    </source>
</evidence>
<feature type="domain" description="Penicillin-binding protein transpeptidase" evidence="20">
    <location>
        <begin position="422"/>
        <end position="680"/>
    </location>
</feature>
<dbReference type="Pfam" id="PF00905">
    <property type="entry name" value="Transpeptidase"/>
    <property type="match status" value="1"/>
</dbReference>
<feature type="domain" description="Glycosyl transferase family 51" evidence="21">
    <location>
        <begin position="61"/>
        <end position="236"/>
    </location>
</feature>
<dbReference type="GO" id="GO:0016020">
    <property type="term" value="C:membrane"/>
    <property type="evidence" value="ECO:0007669"/>
    <property type="project" value="UniProtKB-SubCell"/>
</dbReference>
<evidence type="ECO:0000256" key="19">
    <source>
        <dbReference type="SAM" id="Phobius"/>
    </source>
</evidence>
<keyword evidence="5" id="KW-0121">Carboxypeptidase</keyword>
<gene>
    <name evidence="22" type="ORF">HNR50_000688</name>
</gene>
<dbReference type="NCBIfam" id="TIGR02074">
    <property type="entry name" value="PBP_1a_fam"/>
    <property type="match status" value="1"/>
</dbReference>
<keyword evidence="13 19" id="KW-1133">Transmembrane helix</keyword>
<reference evidence="22 23" key="1">
    <citation type="submission" date="2020-08" db="EMBL/GenBank/DDBJ databases">
        <title>Genomic Encyclopedia of Type Strains, Phase IV (KMG-IV): sequencing the most valuable type-strain genomes for metagenomic binning, comparative biology and taxonomic classification.</title>
        <authorList>
            <person name="Goeker M."/>
        </authorList>
    </citation>
    <scope>NUCLEOTIDE SEQUENCE [LARGE SCALE GENOMIC DNA]</scope>
    <source>
        <strain evidence="22 23">DSM 2461</strain>
    </source>
</reference>
<keyword evidence="9 19" id="KW-0812">Transmembrane</keyword>
<evidence type="ECO:0000256" key="18">
    <source>
        <dbReference type="ARBA" id="ARBA00049902"/>
    </source>
</evidence>